<dbReference type="RefSeq" id="XP_007765407.1">
    <property type="nucleotide sequence ID" value="XM_007767217.1"/>
</dbReference>
<dbReference type="OMA" id="TWHVAEL"/>
<dbReference type="InterPro" id="IPR036374">
    <property type="entry name" value="OxRdtase_Mopterin-bd_sf"/>
</dbReference>
<evidence type="ECO:0000259" key="7">
    <source>
        <dbReference type="Pfam" id="PF03404"/>
    </source>
</evidence>
<dbReference type="SUPFAM" id="SSF56524">
    <property type="entry name" value="Oxidoreductase molybdopterin-binding domain"/>
    <property type="match status" value="1"/>
</dbReference>
<dbReference type="GeneID" id="19208871"/>
<dbReference type="EMBL" id="JH711575">
    <property type="protein sequence ID" value="EIW83958.1"/>
    <property type="molecule type" value="Genomic_DNA"/>
</dbReference>
<evidence type="ECO:0000256" key="2">
    <source>
        <dbReference type="ARBA" id="ARBA00022505"/>
    </source>
</evidence>
<dbReference type="InterPro" id="IPR008335">
    <property type="entry name" value="Mopterin_OxRdtase_euk"/>
</dbReference>
<protein>
    <submittedName>
        <fullName evidence="8">Molybdopterin binding oxidoreductase</fullName>
    </submittedName>
</protein>
<accession>A0A5M3MXV6</accession>
<dbReference type="PRINTS" id="PR00407">
    <property type="entry name" value="EUMOPTERIN"/>
</dbReference>
<dbReference type="SUPFAM" id="SSF81296">
    <property type="entry name" value="E set domains"/>
    <property type="match status" value="1"/>
</dbReference>
<dbReference type="GO" id="GO:0008482">
    <property type="term" value="F:sulfite oxidase activity"/>
    <property type="evidence" value="ECO:0007669"/>
    <property type="project" value="TreeGrafter"/>
</dbReference>
<dbReference type="Pfam" id="PF03404">
    <property type="entry name" value="Mo-co_dimer"/>
    <property type="match status" value="1"/>
</dbReference>
<dbReference type="KEGG" id="cput:CONPUDRAFT_70852"/>
<dbReference type="GO" id="GO:0020037">
    <property type="term" value="F:heme binding"/>
    <property type="evidence" value="ECO:0007669"/>
    <property type="project" value="TreeGrafter"/>
</dbReference>
<dbReference type="InterPro" id="IPR014756">
    <property type="entry name" value="Ig_E-set"/>
</dbReference>
<feature type="region of interest" description="Disordered" evidence="5">
    <location>
        <begin position="1"/>
        <end position="22"/>
    </location>
</feature>
<feature type="domain" description="Moybdenum cofactor oxidoreductase dimerisation" evidence="7">
    <location>
        <begin position="263"/>
        <end position="376"/>
    </location>
</feature>
<dbReference type="InterPro" id="IPR000572">
    <property type="entry name" value="OxRdtase_Mopterin-bd_dom"/>
</dbReference>
<evidence type="ECO:0000259" key="6">
    <source>
        <dbReference type="Pfam" id="PF00174"/>
    </source>
</evidence>
<dbReference type="GO" id="GO:0030151">
    <property type="term" value="F:molybdenum ion binding"/>
    <property type="evidence" value="ECO:0007669"/>
    <property type="project" value="InterPro"/>
</dbReference>
<keyword evidence="9" id="KW-1185">Reference proteome</keyword>
<dbReference type="OrthoDB" id="10051395at2759"/>
<evidence type="ECO:0000313" key="8">
    <source>
        <dbReference type="EMBL" id="EIW83958.1"/>
    </source>
</evidence>
<dbReference type="Pfam" id="PF00174">
    <property type="entry name" value="Oxidored_molyb"/>
    <property type="match status" value="1"/>
</dbReference>
<evidence type="ECO:0000313" key="9">
    <source>
        <dbReference type="Proteomes" id="UP000053558"/>
    </source>
</evidence>
<organism evidence="8 9">
    <name type="scientific">Coniophora puteana (strain RWD-64-598)</name>
    <name type="common">Brown rot fungus</name>
    <dbReference type="NCBI Taxonomy" id="741705"/>
    <lineage>
        <taxon>Eukaryota</taxon>
        <taxon>Fungi</taxon>
        <taxon>Dikarya</taxon>
        <taxon>Basidiomycota</taxon>
        <taxon>Agaricomycotina</taxon>
        <taxon>Agaricomycetes</taxon>
        <taxon>Agaricomycetidae</taxon>
        <taxon>Boletales</taxon>
        <taxon>Coniophorineae</taxon>
        <taxon>Coniophoraceae</taxon>
        <taxon>Coniophora</taxon>
    </lineage>
</organism>
<comment type="cofactor">
    <cofactor evidence="1">
        <name>Mo-molybdopterin</name>
        <dbReference type="ChEBI" id="CHEBI:71302"/>
    </cofactor>
</comment>
<comment type="caution">
    <text evidence="8">The sequence shown here is derived from an EMBL/GenBank/DDBJ whole genome shotgun (WGS) entry which is preliminary data.</text>
</comment>
<sequence length="401" mass="45105">MSAAEELHHLSDDPLNAEPQSPEELIKYEVTPTKLVYARNHGKIQNYEHEPGSAVVWEKFRVEIGGEYPGVKDSAGFTVADLLKYMPTVHIVAVLHCAGNRRGKMAEKTGRDVEGLKWGEGTIANVKWFGTPVSRVLLNAGVSDKPDEWVGWHVWFASHDANEETEENNFSVSIPLAKAMEGSVIIAYGMNEDTLRAPHGFPMRMVIPGYTGTRWVKWLKTLTISREESPGKYQKKDYKVLPENVDSLEKADEEDWWDKIPPMQELDVNSVVAVVQSNTGSYDKILVRAKGYAFSCCRVSRVELSTDFGQTWTDAKITYQEGQWSWTLWEGILEVDETSLRRSEDGKTRLATVWSRAHDERGRAQEVDCKWNLRGVGFDGVACVSVFLYLEGINIGLCSVA</sequence>
<dbReference type="GO" id="GO:0005739">
    <property type="term" value="C:mitochondrion"/>
    <property type="evidence" value="ECO:0007669"/>
    <property type="project" value="TreeGrafter"/>
</dbReference>
<dbReference type="PANTHER" id="PTHR19372:SF7">
    <property type="entry name" value="SULFITE OXIDASE, MITOCHONDRIAL"/>
    <property type="match status" value="1"/>
</dbReference>
<evidence type="ECO:0000256" key="3">
    <source>
        <dbReference type="ARBA" id="ARBA00022723"/>
    </source>
</evidence>
<dbReference type="GO" id="GO:0006790">
    <property type="term" value="P:sulfur compound metabolic process"/>
    <property type="evidence" value="ECO:0007669"/>
    <property type="project" value="TreeGrafter"/>
</dbReference>
<keyword evidence="3" id="KW-0479">Metal-binding</keyword>
<feature type="compositionally biased region" description="Basic and acidic residues" evidence="5">
    <location>
        <begin position="1"/>
        <end position="12"/>
    </location>
</feature>
<gene>
    <name evidence="8" type="ORF">CONPUDRAFT_70852</name>
</gene>
<evidence type="ECO:0000256" key="4">
    <source>
        <dbReference type="ARBA" id="ARBA00023002"/>
    </source>
</evidence>
<evidence type="ECO:0000256" key="1">
    <source>
        <dbReference type="ARBA" id="ARBA00001924"/>
    </source>
</evidence>
<keyword evidence="4" id="KW-0560">Oxidoreductase</keyword>
<evidence type="ECO:0000256" key="5">
    <source>
        <dbReference type="SAM" id="MobiDB-lite"/>
    </source>
</evidence>
<keyword evidence="2" id="KW-0500">Molybdenum</keyword>
<dbReference type="PANTHER" id="PTHR19372">
    <property type="entry name" value="SULFITE REDUCTASE"/>
    <property type="match status" value="1"/>
</dbReference>
<feature type="domain" description="Oxidoreductase molybdopterin-binding" evidence="6">
    <location>
        <begin position="55"/>
        <end position="232"/>
    </location>
</feature>
<dbReference type="GO" id="GO:0043546">
    <property type="term" value="F:molybdopterin cofactor binding"/>
    <property type="evidence" value="ECO:0007669"/>
    <property type="project" value="TreeGrafter"/>
</dbReference>
<dbReference type="Proteomes" id="UP000053558">
    <property type="component" value="Unassembled WGS sequence"/>
</dbReference>
<proteinExistence type="predicted"/>
<dbReference type="Gene3D" id="3.90.420.10">
    <property type="entry name" value="Oxidoreductase, molybdopterin-binding domain"/>
    <property type="match status" value="1"/>
</dbReference>
<dbReference type="InterPro" id="IPR005066">
    <property type="entry name" value="MoCF_OxRdtse_dimer"/>
</dbReference>
<name>A0A5M3MXV6_CONPW</name>
<dbReference type="Gene3D" id="2.60.40.650">
    <property type="match status" value="1"/>
</dbReference>
<dbReference type="AlphaFoldDB" id="A0A5M3MXV6"/>
<reference evidence="9" key="1">
    <citation type="journal article" date="2012" name="Science">
        <title>The Paleozoic origin of enzymatic lignin decomposition reconstructed from 31 fungal genomes.</title>
        <authorList>
            <person name="Floudas D."/>
            <person name="Binder M."/>
            <person name="Riley R."/>
            <person name="Barry K."/>
            <person name="Blanchette R.A."/>
            <person name="Henrissat B."/>
            <person name="Martinez A.T."/>
            <person name="Otillar R."/>
            <person name="Spatafora J.W."/>
            <person name="Yadav J.S."/>
            <person name="Aerts A."/>
            <person name="Benoit I."/>
            <person name="Boyd A."/>
            <person name="Carlson A."/>
            <person name="Copeland A."/>
            <person name="Coutinho P.M."/>
            <person name="de Vries R.P."/>
            <person name="Ferreira P."/>
            <person name="Findley K."/>
            <person name="Foster B."/>
            <person name="Gaskell J."/>
            <person name="Glotzer D."/>
            <person name="Gorecki P."/>
            <person name="Heitman J."/>
            <person name="Hesse C."/>
            <person name="Hori C."/>
            <person name="Igarashi K."/>
            <person name="Jurgens J.A."/>
            <person name="Kallen N."/>
            <person name="Kersten P."/>
            <person name="Kohler A."/>
            <person name="Kuees U."/>
            <person name="Kumar T.K.A."/>
            <person name="Kuo A."/>
            <person name="LaButti K."/>
            <person name="Larrondo L.F."/>
            <person name="Lindquist E."/>
            <person name="Ling A."/>
            <person name="Lombard V."/>
            <person name="Lucas S."/>
            <person name="Lundell T."/>
            <person name="Martin R."/>
            <person name="McLaughlin D.J."/>
            <person name="Morgenstern I."/>
            <person name="Morin E."/>
            <person name="Murat C."/>
            <person name="Nagy L.G."/>
            <person name="Nolan M."/>
            <person name="Ohm R.A."/>
            <person name="Patyshakuliyeva A."/>
            <person name="Rokas A."/>
            <person name="Ruiz-Duenas F.J."/>
            <person name="Sabat G."/>
            <person name="Salamov A."/>
            <person name="Samejima M."/>
            <person name="Schmutz J."/>
            <person name="Slot J.C."/>
            <person name="St John F."/>
            <person name="Stenlid J."/>
            <person name="Sun H."/>
            <person name="Sun S."/>
            <person name="Syed K."/>
            <person name="Tsang A."/>
            <person name="Wiebenga A."/>
            <person name="Young D."/>
            <person name="Pisabarro A."/>
            <person name="Eastwood D.C."/>
            <person name="Martin F."/>
            <person name="Cullen D."/>
            <person name="Grigoriev I.V."/>
            <person name="Hibbett D.S."/>
        </authorList>
    </citation>
    <scope>NUCLEOTIDE SEQUENCE [LARGE SCALE GENOMIC DNA]</scope>
    <source>
        <strain evidence="9">RWD-64-598 SS2</strain>
    </source>
</reference>